<dbReference type="Pfam" id="PF23282">
    <property type="entry name" value="WHD_ROQ1"/>
    <property type="match status" value="1"/>
</dbReference>
<dbReference type="SUPFAM" id="SSF46785">
    <property type="entry name" value="Winged helix' DNA-binding domain"/>
    <property type="match status" value="1"/>
</dbReference>
<evidence type="ECO:0000259" key="7">
    <source>
        <dbReference type="PROSITE" id="PS50089"/>
    </source>
</evidence>
<evidence type="ECO:0000256" key="5">
    <source>
        <dbReference type="PROSITE-ProRule" id="PRU00175"/>
    </source>
</evidence>
<dbReference type="InterPro" id="IPR032675">
    <property type="entry name" value="LRR_dom_sf"/>
</dbReference>
<dbReference type="EnsemblPlants" id="QL11p001483:mrna">
    <property type="protein sequence ID" value="QL11p001483:mrna"/>
    <property type="gene ID" value="QL11p001483"/>
</dbReference>
<evidence type="ECO:0000256" key="3">
    <source>
        <dbReference type="ARBA" id="ARBA00022821"/>
    </source>
</evidence>
<sequence length="1580" mass="180676">MAAFPTDEGDSFSSSTQKWDYDVFLSFRGEDTRHGFTGHLYQALCDKGFNTFIDNKDLQRGEKISEELIKAIKSSMISIIIFSQNYAFSTWCLEELTKILECEKNGQKVLPVFYKVDPSEVRKQEGSFGLALTTHEKKFENNIEKVLRWRAALCEAASLSGWHYEDGSPEYQCIQGIIRVVSSTKLNRTKLFVAKYPIGVDSRAKVVERLLNIKSNDVHVVGIHGLGGIGKTTIAKAVYNRVANHFEGSSFLMNVRENSRTDRSIIELQEQLLSEILGGKEFKVHSTSKGINVIKERLSCKKILLILDDVDKLGQVENFLGKCNWLANGSRVIITTRDRHVLTTLEIYPLIYKVVQLDRHEALQLFSKHAFNKSEPEANYLLLTNQFICYANGLPLALQIIGSDLRGRSIREWESELEKYKNIPNEDIQNILKVSFEGLDKNEQDIFLDIACFFQGLSKNYIVDILAACNLYPDSGIPKLIDKCLIRVEFDKLWMHDLIQQMGREIVQQESNVLGKRTRLWCYDDALKVLTENTGSDEIQGIMLCSHKPTTVTLVANAFEGMRNLKFLIVDNVHICEELKYLPNGLKLLQLPNYPFPLPSNFCPQKLVTLKMPCSRIRLAKLFKQEFQFQNLKSIELYECESITKLPNLCAPNLEKLDLSFCKNLVGCHESIGFLDKLQKLYLFGCEKLQNFPSHLTWKSLDILDISFCSSLDLFFFDGCRIRSYVVLQFRGLYGYCCKNIVDLEDIIYELPPPEILFIYTGKSRPWCECSTFLKSYLFLDLSNVQNLDMSNVGNLIELEFLMKSDYFPVLERLYLNEINIITIPKSIAKFTRLERLGINCCKYLQEIPKLPQSLREVCILNSHSLHPQSSNNLFSQFGRSQYEHEYELILPGSEIPKWFNYQSVGNSISFWIDCHCGCYYRPFIYCIVFKPDERDATIQASLKFNEIKIDWIPSEKEWVMDMTCNHVWAFRFDQREFKAINIYKLKRVLVEFECKSYRSHILSCGLYINCACPRVQDLSINTLPLVPKPDCPMRSILNSCLERSNLNSMETTYNDSDSPLEGSHDDGCDLSLSPCTSPMGRNYPPPQPQVTVPDDTSHTSPSGIDLPTASVAFHLGSSSMAHNFCGESMRFKINLYSGSVPRVSYFFPPHFLYCVGWIRSVRQFDLSKDSAEVERGASFCKQIGLRWRAEKEVISGKGQFICGNKHCDEKDDLASNEASVLVTSLISIAFYGPHSNDTSSSQKYEWRVRLWVHNLLSACVNFSYSEAGENKQALVKLVTCERCADKLHYKRQKEKEQSEKREREESKRKRNRSRSIDETDNDCEGSKERRKGLNIPLRLQLLLKPKKKPPGLSQEALDCLHLEVFSSKVEVAVSRASQDCSICLETFVEGDAHIRLPCSHSFHSACLEIVVTAHIVAELNYSNKLPFDLSPLFGTFRRAMGDVSDRIGRPTDNSQIGIIDPDCRLIGLHLYDGLFKVIPFDNKGQLKEAFNIRLEELQVLDIKFLYVTIGLGAYKEWLLLLCFSLVSCCGNLVETQVAYKRSIGELGSMQRCIVSILQGKFRELRHYSLNATLQEEYGK</sequence>
<dbReference type="InterPro" id="IPR058192">
    <property type="entry name" value="WHD_ROQ1-like"/>
</dbReference>
<dbReference type="InterPro" id="IPR042197">
    <property type="entry name" value="Apaf_helical"/>
</dbReference>
<dbReference type="InterPro" id="IPR027417">
    <property type="entry name" value="P-loop_NTPase"/>
</dbReference>
<dbReference type="GO" id="GO:0043531">
    <property type="term" value="F:ADP binding"/>
    <property type="evidence" value="ECO:0007669"/>
    <property type="project" value="InterPro"/>
</dbReference>
<dbReference type="Gene3D" id="1.10.8.430">
    <property type="entry name" value="Helical domain of apoptotic protease-activating factors"/>
    <property type="match status" value="1"/>
</dbReference>
<feature type="domain" description="RING-type" evidence="7">
    <location>
        <begin position="1381"/>
        <end position="1429"/>
    </location>
</feature>
<dbReference type="Pfam" id="PF10433">
    <property type="entry name" value="Beta-prop_RSE1_1st"/>
    <property type="match status" value="1"/>
</dbReference>
<evidence type="ECO:0008006" key="11">
    <source>
        <dbReference type="Google" id="ProtNLM"/>
    </source>
</evidence>
<dbReference type="Gene3D" id="3.30.40.10">
    <property type="entry name" value="Zinc/RING finger domain, C3HC4 (zinc finger)"/>
    <property type="match status" value="1"/>
</dbReference>
<dbReference type="FunFam" id="3.40.50.10140:FF:000007">
    <property type="entry name" value="Disease resistance protein (TIR-NBS-LRR class)"/>
    <property type="match status" value="1"/>
</dbReference>
<dbReference type="InParanoid" id="A0A7N2MV29"/>
<dbReference type="InterPro" id="IPR015943">
    <property type="entry name" value="WD40/YVTN_repeat-like_dom_sf"/>
</dbReference>
<evidence type="ECO:0000256" key="6">
    <source>
        <dbReference type="SAM" id="MobiDB-lite"/>
    </source>
</evidence>
<keyword evidence="4" id="KW-0520">NAD</keyword>
<evidence type="ECO:0000256" key="1">
    <source>
        <dbReference type="ARBA" id="ARBA00022614"/>
    </source>
</evidence>
<protein>
    <recommendedName>
        <fullName evidence="11">TMV resistance protein N</fullName>
    </recommendedName>
</protein>
<reference evidence="9" key="2">
    <citation type="submission" date="2021-01" db="UniProtKB">
        <authorList>
            <consortium name="EnsemblPlants"/>
        </authorList>
    </citation>
    <scope>IDENTIFICATION</scope>
</reference>
<dbReference type="GO" id="GO:0006952">
    <property type="term" value="P:defense response"/>
    <property type="evidence" value="ECO:0007669"/>
    <property type="project" value="UniProtKB-KW"/>
</dbReference>
<dbReference type="SMART" id="SM00255">
    <property type="entry name" value="TIR"/>
    <property type="match status" value="1"/>
</dbReference>
<name>A0A7N2MV29_QUELO</name>
<keyword evidence="10" id="KW-1185">Reference proteome</keyword>
<dbReference type="InterPro" id="IPR013083">
    <property type="entry name" value="Znf_RING/FYVE/PHD"/>
</dbReference>
<dbReference type="PANTHER" id="PTHR11017:SF568">
    <property type="entry name" value="ADP-RIBOSYL CYCLASE_CYCLIC ADP-RIBOSE HYDROLASE"/>
    <property type="match status" value="1"/>
</dbReference>
<dbReference type="InterPro" id="IPR001841">
    <property type="entry name" value="Znf_RING"/>
</dbReference>
<dbReference type="InterPro" id="IPR000157">
    <property type="entry name" value="TIR_dom"/>
</dbReference>
<accession>A0A7N2MV29</accession>
<dbReference type="InterPro" id="IPR036390">
    <property type="entry name" value="WH_DNA-bd_sf"/>
</dbReference>
<dbReference type="Gene3D" id="3.40.50.300">
    <property type="entry name" value="P-loop containing nucleotide triphosphate hydrolases"/>
    <property type="match status" value="1"/>
</dbReference>
<organism evidence="9 10">
    <name type="scientific">Quercus lobata</name>
    <name type="common">Valley oak</name>
    <dbReference type="NCBI Taxonomy" id="97700"/>
    <lineage>
        <taxon>Eukaryota</taxon>
        <taxon>Viridiplantae</taxon>
        <taxon>Streptophyta</taxon>
        <taxon>Embryophyta</taxon>
        <taxon>Tracheophyta</taxon>
        <taxon>Spermatophyta</taxon>
        <taxon>Magnoliopsida</taxon>
        <taxon>eudicotyledons</taxon>
        <taxon>Gunneridae</taxon>
        <taxon>Pentapetalae</taxon>
        <taxon>rosids</taxon>
        <taxon>fabids</taxon>
        <taxon>Fagales</taxon>
        <taxon>Fagaceae</taxon>
        <taxon>Quercus</taxon>
    </lineage>
</organism>
<dbReference type="InterPro" id="IPR035897">
    <property type="entry name" value="Toll_tir_struct_dom_sf"/>
</dbReference>
<feature type="compositionally biased region" description="Basic and acidic residues" evidence="6">
    <location>
        <begin position="1292"/>
        <end position="1308"/>
    </location>
</feature>
<evidence type="ECO:0000313" key="9">
    <source>
        <dbReference type="EnsemblPlants" id="QL11p001483:mrna"/>
    </source>
</evidence>
<keyword evidence="5" id="KW-0479">Metal-binding</keyword>
<dbReference type="Gramene" id="QL11p001483:mrna">
    <property type="protein sequence ID" value="QL11p001483:mrna"/>
    <property type="gene ID" value="QL11p001483"/>
</dbReference>
<dbReference type="GO" id="GO:0008270">
    <property type="term" value="F:zinc ion binding"/>
    <property type="evidence" value="ECO:0007669"/>
    <property type="project" value="UniProtKB-KW"/>
</dbReference>
<keyword evidence="1" id="KW-0433">Leucine-rich repeat</keyword>
<dbReference type="InterPro" id="IPR044974">
    <property type="entry name" value="Disease_R_plants"/>
</dbReference>
<dbReference type="Gene3D" id="3.80.10.10">
    <property type="entry name" value="Ribonuclease Inhibitor"/>
    <property type="match status" value="2"/>
</dbReference>
<keyword evidence="5" id="KW-0862">Zinc</keyword>
<dbReference type="Pfam" id="PF00931">
    <property type="entry name" value="NB-ARC"/>
    <property type="match status" value="1"/>
</dbReference>
<proteinExistence type="predicted"/>
<dbReference type="InterPro" id="IPR019129">
    <property type="entry name" value="Folate-sensitive_fs_Fra10Ac1"/>
</dbReference>
<keyword evidence="2" id="KW-0677">Repeat</keyword>
<dbReference type="PANTHER" id="PTHR11017">
    <property type="entry name" value="LEUCINE-RICH REPEAT-CONTAINING PROTEIN"/>
    <property type="match status" value="1"/>
</dbReference>
<feature type="region of interest" description="Disordered" evidence="6">
    <location>
        <begin position="1292"/>
        <end position="1329"/>
    </location>
</feature>
<dbReference type="SUPFAM" id="SSF52058">
    <property type="entry name" value="L domain-like"/>
    <property type="match status" value="1"/>
</dbReference>
<reference evidence="9 10" key="1">
    <citation type="journal article" date="2016" name="G3 (Bethesda)">
        <title>First Draft Assembly and Annotation of the Genome of a California Endemic Oak Quercus lobata Nee (Fagaceae).</title>
        <authorList>
            <person name="Sork V.L."/>
            <person name="Fitz-Gibbon S.T."/>
            <person name="Puiu D."/>
            <person name="Crepeau M."/>
            <person name="Gugger P.F."/>
            <person name="Sherman R."/>
            <person name="Stevens K."/>
            <person name="Langley C.H."/>
            <person name="Pellegrini M."/>
            <person name="Salzberg S.L."/>
        </authorList>
    </citation>
    <scope>NUCLEOTIDE SEQUENCE [LARGE SCALE GENOMIC DNA]</scope>
    <source>
        <strain evidence="9 10">cv. SW786</strain>
    </source>
</reference>
<evidence type="ECO:0000313" key="10">
    <source>
        <dbReference type="Proteomes" id="UP000594261"/>
    </source>
</evidence>
<dbReference type="EMBL" id="LRBV02000011">
    <property type="status" value="NOT_ANNOTATED_CDS"/>
    <property type="molecule type" value="Genomic_DNA"/>
</dbReference>
<dbReference type="SUPFAM" id="SSF52540">
    <property type="entry name" value="P-loop containing nucleoside triphosphate hydrolases"/>
    <property type="match status" value="1"/>
</dbReference>
<evidence type="ECO:0000256" key="2">
    <source>
        <dbReference type="ARBA" id="ARBA00022737"/>
    </source>
</evidence>
<evidence type="ECO:0000256" key="4">
    <source>
        <dbReference type="ARBA" id="ARBA00023027"/>
    </source>
</evidence>
<dbReference type="Pfam" id="PF17123">
    <property type="entry name" value="zf-RING_11"/>
    <property type="match status" value="1"/>
</dbReference>
<dbReference type="InterPro" id="IPR018846">
    <property type="entry name" value="Beta-prop_RSE1/DDB1/CPSF1_1st"/>
</dbReference>
<dbReference type="Gene3D" id="2.130.10.10">
    <property type="entry name" value="YVTN repeat-like/Quinoprotein amine dehydrogenase"/>
    <property type="match status" value="1"/>
</dbReference>
<dbReference type="Pfam" id="PF09725">
    <property type="entry name" value="Fra10Ac1"/>
    <property type="match status" value="1"/>
</dbReference>
<feature type="domain" description="TIR" evidence="8">
    <location>
        <begin position="19"/>
        <end position="185"/>
    </location>
</feature>
<dbReference type="Proteomes" id="UP000594261">
    <property type="component" value="Chromosome 11"/>
</dbReference>
<dbReference type="PRINTS" id="PR00364">
    <property type="entry name" value="DISEASERSIST"/>
</dbReference>
<keyword evidence="5" id="KW-0863">Zinc-finger</keyword>
<dbReference type="InterPro" id="IPR002182">
    <property type="entry name" value="NB-ARC"/>
</dbReference>
<feature type="region of interest" description="Disordered" evidence="6">
    <location>
        <begin position="1082"/>
        <end position="1102"/>
    </location>
</feature>
<dbReference type="Pfam" id="PF01582">
    <property type="entry name" value="TIR"/>
    <property type="match status" value="1"/>
</dbReference>
<dbReference type="SUPFAM" id="SSF52200">
    <property type="entry name" value="Toll/Interleukin receptor TIR domain"/>
    <property type="match status" value="1"/>
</dbReference>
<dbReference type="GO" id="GO:0007165">
    <property type="term" value="P:signal transduction"/>
    <property type="evidence" value="ECO:0007669"/>
    <property type="project" value="InterPro"/>
</dbReference>
<evidence type="ECO:0000259" key="8">
    <source>
        <dbReference type="PROSITE" id="PS50104"/>
    </source>
</evidence>
<dbReference type="Gene3D" id="3.40.50.10140">
    <property type="entry name" value="Toll/interleukin-1 receptor homology (TIR) domain"/>
    <property type="match status" value="1"/>
</dbReference>
<dbReference type="SUPFAM" id="SSF57850">
    <property type="entry name" value="RING/U-box"/>
    <property type="match status" value="1"/>
</dbReference>
<dbReference type="PROSITE" id="PS50089">
    <property type="entry name" value="ZF_RING_2"/>
    <property type="match status" value="1"/>
</dbReference>
<keyword evidence="3" id="KW-0611">Plant defense</keyword>
<dbReference type="FunCoup" id="A0A7N2MV29">
    <property type="interactions" value="414"/>
</dbReference>
<dbReference type="PROSITE" id="PS50104">
    <property type="entry name" value="TIR"/>
    <property type="match status" value="1"/>
</dbReference>